<evidence type="ECO:0000256" key="1">
    <source>
        <dbReference type="SAM" id="MobiDB-lite"/>
    </source>
</evidence>
<keyword evidence="2" id="KW-0812">Transmembrane</keyword>
<reference evidence="3" key="1">
    <citation type="submission" date="2022-09" db="EMBL/GenBank/DDBJ databases">
        <title>Fusarium specimens isolated from Avocado Roots.</title>
        <authorList>
            <person name="Stajich J."/>
            <person name="Roper C."/>
            <person name="Heimlech-Rivalta G."/>
        </authorList>
    </citation>
    <scope>NUCLEOTIDE SEQUENCE</scope>
    <source>
        <strain evidence="3">A02</strain>
    </source>
</reference>
<feature type="compositionally biased region" description="Basic and acidic residues" evidence="1">
    <location>
        <begin position="204"/>
        <end position="227"/>
    </location>
</feature>
<evidence type="ECO:0000313" key="4">
    <source>
        <dbReference type="Proteomes" id="UP001152087"/>
    </source>
</evidence>
<dbReference type="EMBL" id="JAOQAV010000005">
    <property type="protein sequence ID" value="KAJ4193969.1"/>
    <property type="molecule type" value="Genomic_DNA"/>
</dbReference>
<dbReference type="Proteomes" id="UP001152087">
    <property type="component" value="Unassembled WGS sequence"/>
</dbReference>
<gene>
    <name evidence="3" type="ORF">NW755_002737</name>
</gene>
<keyword evidence="2" id="KW-0472">Membrane</keyword>
<protein>
    <submittedName>
        <fullName evidence="3">Uncharacterized protein</fullName>
    </submittedName>
</protein>
<keyword evidence="2" id="KW-1133">Transmembrane helix</keyword>
<accession>A0A9W8V5P7</accession>
<feature type="transmembrane region" description="Helical" evidence="2">
    <location>
        <begin position="123"/>
        <end position="147"/>
    </location>
</feature>
<comment type="caution">
    <text evidence="3">The sequence shown here is derived from an EMBL/GenBank/DDBJ whole genome shotgun (WGS) entry which is preliminary data.</text>
</comment>
<name>A0A9W8V5P7_9HYPO</name>
<dbReference type="AlphaFoldDB" id="A0A9W8V5P7"/>
<organism evidence="3 4">
    <name type="scientific">Fusarium falciforme</name>
    <dbReference type="NCBI Taxonomy" id="195108"/>
    <lineage>
        <taxon>Eukaryota</taxon>
        <taxon>Fungi</taxon>
        <taxon>Dikarya</taxon>
        <taxon>Ascomycota</taxon>
        <taxon>Pezizomycotina</taxon>
        <taxon>Sordariomycetes</taxon>
        <taxon>Hypocreomycetidae</taxon>
        <taxon>Hypocreales</taxon>
        <taxon>Nectriaceae</taxon>
        <taxon>Fusarium</taxon>
        <taxon>Fusarium solani species complex</taxon>
    </lineage>
</organism>
<evidence type="ECO:0000313" key="3">
    <source>
        <dbReference type="EMBL" id="KAJ4193969.1"/>
    </source>
</evidence>
<dbReference type="OrthoDB" id="5425637at2759"/>
<keyword evidence="4" id="KW-1185">Reference proteome</keyword>
<proteinExistence type="predicted"/>
<feature type="compositionally biased region" description="Basic and acidic residues" evidence="1">
    <location>
        <begin position="182"/>
        <end position="195"/>
    </location>
</feature>
<feature type="region of interest" description="Disordered" evidence="1">
    <location>
        <begin position="83"/>
        <end position="115"/>
    </location>
</feature>
<evidence type="ECO:0000256" key="2">
    <source>
        <dbReference type="SAM" id="Phobius"/>
    </source>
</evidence>
<feature type="region of interest" description="Disordered" evidence="1">
    <location>
        <begin position="175"/>
        <end position="227"/>
    </location>
</feature>
<sequence>MWGAGKQICVRDGCKYKWLSQHGASCTRKSPFHPSHLHGLAAGFDSSGSVNRHFSTLQQPSSSHWHPSQRLLLQDNMSTTTDPFPLASEKPYGDDSAPDVDAGTEAGASGDSSSNSVSISQGGMIAIIVVVVFVSLIGISTAVLFFVAKKREWKVKETIRRSARKVVAAITPRRSEFPSSVKDSHSLRNRTRIDDDVPPTPGIRPEDLEKGLAKAEAKRKEKGWGRK</sequence>